<sequence>MVDEPSTYHPYIFRVLSSLAVIIDTTALPVSDAGSTSLSASSSDNKIGPTAPSVCKTPESTAQQMEEKTVRQEVGSPVSATRHNEQTGLKGGRRLAAPSTRTSPIRAPYFTVKPSSKPASRQEALPAPEGGHTTEAVVERARESEEGTKHPTEERVMLLRRRLAEHMRVAKHWGRVLGETTTILGACNVKNQEVSKRKEEVVARREEVENSYKRLKDSKRKAEKDKEDEDVSEDQDTSDFVATSDSSSDSPFDGDADPMRALQAVCRGKPVFFRGQYFPGDGEK</sequence>
<keyword evidence="2" id="KW-1185">Reference proteome</keyword>
<evidence type="ECO:0000313" key="2">
    <source>
        <dbReference type="Proteomes" id="UP001055072"/>
    </source>
</evidence>
<reference evidence="1" key="1">
    <citation type="journal article" date="2021" name="Environ. Microbiol.">
        <title>Gene family expansions and transcriptome signatures uncover fungal adaptations to wood decay.</title>
        <authorList>
            <person name="Hage H."/>
            <person name="Miyauchi S."/>
            <person name="Viragh M."/>
            <person name="Drula E."/>
            <person name="Min B."/>
            <person name="Chaduli D."/>
            <person name="Navarro D."/>
            <person name="Favel A."/>
            <person name="Norest M."/>
            <person name="Lesage-Meessen L."/>
            <person name="Balint B."/>
            <person name="Merenyi Z."/>
            <person name="de Eugenio L."/>
            <person name="Morin E."/>
            <person name="Martinez A.T."/>
            <person name="Baldrian P."/>
            <person name="Stursova M."/>
            <person name="Martinez M.J."/>
            <person name="Novotny C."/>
            <person name="Magnuson J.K."/>
            <person name="Spatafora J.W."/>
            <person name="Maurice S."/>
            <person name="Pangilinan J."/>
            <person name="Andreopoulos W."/>
            <person name="LaButti K."/>
            <person name="Hundley H."/>
            <person name="Na H."/>
            <person name="Kuo A."/>
            <person name="Barry K."/>
            <person name="Lipzen A."/>
            <person name="Henrissat B."/>
            <person name="Riley R."/>
            <person name="Ahrendt S."/>
            <person name="Nagy L.G."/>
            <person name="Grigoriev I.V."/>
            <person name="Martin F."/>
            <person name="Rosso M.N."/>
        </authorList>
    </citation>
    <scope>NUCLEOTIDE SEQUENCE</scope>
    <source>
        <strain evidence="1">CBS 384.51</strain>
    </source>
</reference>
<evidence type="ECO:0000313" key="1">
    <source>
        <dbReference type="EMBL" id="KAI0086396.1"/>
    </source>
</evidence>
<proteinExistence type="predicted"/>
<name>A0ACB8TWS7_9APHY</name>
<dbReference type="EMBL" id="MU274924">
    <property type="protein sequence ID" value="KAI0086396.1"/>
    <property type="molecule type" value="Genomic_DNA"/>
</dbReference>
<comment type="caution">
    <text evidence="1">The sequence shown here is derived from an EMBL/GenBank/DDBJ whole genome shotgun (WGS) entry which is preliminary data.</text>
</comment>
<protein>
    <submittedName>
        <fullName evidence="1">Uncharacterized protein</fullName>
    </submittedName>
</protein>
<dbReference type="Proteomes" id="UP001055072">
    <property type="component" value="Unassembled WGS sequence"/>
</dbReference>
<organism evidence="1 2">
    <name type="scientific">Irpex rosettiformis</name>
    <dbReference type="NCBI Taxonomy" id="378272"/>
    <lineage>
        <taxon>Eukaryota</taxon>
        <taxon>Fungi</taxon>
        <taxon>Dikarya</taxon>
        <taxon>Basidiomycota</taxon>
        <taxon>Agaricomycotina</taxon>
        <taxon>Agaricomycetes</taxon>
        <taxon>Polyporales</taxon>
        <taxon>Irpicaceae</taxon>
        <taxon>Irpex</taxon>
    </lineage>
</organism>
<gene>
    <name evidence="1" type="ORF">BDY19DRAFT_359152</name>
</gene>
<accession>A0ACB8TWS7</accession>